<evidence type="ECO:0000259" key="9">
    <source>
        <dbReference type="Pfam" id="PF06429"/>
    </source>
</evidence>
<dbReference type="InterPro" id="IPR010930">
    <property type="entry name" value="Flg_bb/hook_C_dom"/>
</dbReference>
<dbReference type="InterPro" id="IPR001444">
    <property type="entry name" value="Flag_bb_rod_N"/>
</dbReference>
<evidence type="ECO:0000256" key="2">
    <source>
        <dbReference type="ARBA" id="ARBA00004613"/>
    </source>
</evidence>
<evidence type="ECO:0000256" key="6">
    <source>
        <dbReference type="ARBA" id="ARBA00023143"/>
    </source>
</evidence>
<keyword evidence="12" id="KW-0966">Cell projection</keyword>
<evidence type="ECO:0000256" key="5">
    <source>
        <dbReference type="ARBA" id="ARBA00022525"/>
    </source>
</evidence>
<dbReference type="Pfam" id="PF22638">
    <property type="entry name" value="FlgK_D1"/>
    <property type="match status" value="1"/>
</dbReference>
<feature type="domain" description="Flagellar basal body rod protein N-terminal" evidence="8">
    <location>
        <begin position="5"/>
        <end position="34"/>
    </location>
</feature>
<evidence type="ECO:0000256" key="3">
    <source>
        <dbReference type="ARBA" id="ARBA00009677"/>
    </source>
</evidence>
<dbReference type="InterPro" id="IPR002371">
    <property type="entry name" value="FlgK"/>
</dbReference>
<comment type="subcellular location">
    <subcellularLocation>
        <location evidence="1">Bacterial flagellum</location>
    </subcellularLocation>
    <subcellularLocation>
        <location evidence="2">Secreted</location>
    </subcellularLocation>
</comment>
<proteinExistence type="inferred from homology"/>
<feature type="domain" description="Flagellar hook-associated protein FlgK helical" evidence="11">
    <location>
        <begin position="93"/>
        <end position="328"/>
    </location>
</feature>
<gene>
    <name evidence="12" type="primary">flgK</name>
    <name evidence="12" type="ORF">ABVT11_02455</name>
</gene>
<accession>A0ABV2CLA7</accession>
<feature type="domain" description="Flagellar basal-body/hook protein C-terminal" evidence="9">
    <location>
        <begin position="685"/>
        <end position="722"/>
    </location>
</feature>
<evidence type="ECO:0000313" key="13">
    <source>
        <dbReference type="Proteomes" id="UP001548590"/>
    </source>
</evidence>
<keyword evidence="6" id="KW-0975">Bacterial flagellum</keyword>
<organism evidence="12 13">
    <name type="scientific">Uliginosibacterium paludis</name>
    <dbReference type="NCBI Taxonomy" id="1615952"/>
    <lineage>
        <taxon>Bacteria</taxon>
        <taxon>Pseudomonadati</taxon>
        <taxon>Pseudomonadota</taxon>
        <taxon>Betaproteobacteria</taxon>
        <taxon>Rhodocyclales</taxon>
        <taxon>Zoogloeaceae</taxon>
        <taxon>Uliginosibacterium</taxon>
    </lineage>
</organism>
<dbReference type="EMBL" id="JBEWLZ010000001">
    <property type="protein sequence ID" value="MET1488673.1"/>
    <property type="molecule type" value="Genomic_DNA"/>
</dbReference>
<dbReference type="PANTHER" id="PTHR30033:SF1">
    <property type="entry name" value="FLAGELLAR HOOK-ASSOCIATED PROTEIN 1"/>
    <property type="match status" value="1"/>
</dbReference>
<keyword evidence="5" id="KW-0964">Secreted</keyword>
<keyword evidence="12" id="KW-0969">Cilium</keyword>
<dbReference type="PRINTS" id="PR01005">
    <property type="entry name" value="FLGHOOKAP1"/>
</dbReference>
<keyword evidence="12" id="KW-0282">Flagellum</keyword>
<evidence type="ECO:0000256" key="1">
    <source>
        <dbReference type="ARBA" id="ARBA00004365"/>
    </source>
</evidence>
<dbReference type="PANTHER" id="PTHR30033">
    <property type="entry name" value="FLAGELLAR HOOK-ASSOCIATED PROTEIN 1"/>
    <property type="match status" value="1"/>
</dbReference>
<dbReference type="NCBIfam" id="TIGR02492">
    <property type="entry name" value="flgK_ends"/>
    <property type="match status" value="1"/>
</dbReference>
<keyword evidence="7" id="KW-0175">Coiled coil</keyword>
<feature type="domain" description="Flagellar hook-associated protein 1 D2-like" evidence="10">
    <location>
        <begin position="344"/>
        <end position="388"/>
    </location>
</feature>
<comment type="caution">
    <text evidence="12">The sequence shown here is derived from an EMBL/GenBank/DDBJ whole genome shotgun (WGS) entry which is preliminary data.</text>
</comment>
<evidence type="ECO:0000259" key="10">
    <source>
        <dbReference type="Pfam" id="PF21158"/>
    </source>
</evidence>
<dbReference type="InterPro" id="IPR049119">
    <property type="entry name" value="FlgK_D2-like"/>
</dbReference>
<evidence type="ECO:0000259" key="11">
    <source>
        <dbReference type="Pfam" id="PF22638"/>
    </source>
</evidence>
<dbReference type="Proteomes" id="UP001548590">
    <property type="component" value="Unassembled WGS sequence"/>
</dbReference>
<dbReference type="Pfam" id="PF21158">
    <property type="entry name" value="flgK_1st_1"/>
    <property type="match status" value="1"/>
</dbReference>
<keyword evidence="13" id="KW-1185">Reference proteome</keyword>
<dbReference type="RefSeq" id="WP_345926997.1">
    <property type="nucleotide sequence ID" value="NZ_JBDIVF010000003.1"/>
</dbReference>
<dbReference type="InterPro" id="IPR053927">
    <property type="entry name" value="FlgK_helical"/>
</dbReference>
<reference evidence="12 13" key="1">
    <citation type="submission" date="2024-07" db="EMBL/GenBank/DDBJ databases">
        <title>Uliginosibacterium paludis KCTC:42655.</title>
        <authorList>
            <person name="Kim M.K."/>
        </authorList>
    </citation>
    <scope>NUCLEOTIDE SEQUENCE [LARGE SCALE GENOMIC DNA]</scope>
    <source>
        <strain evidence="12 13">KCTC 42655</strain>
    </source>
</reference>
<evidence type="ECO:0000259" key="8">
    <source>
        <dbReference type="Pfam" id="PF00460"/>
    </source>
</evidence>
<dbReference type="SUPFAM" id="SSF64518">
    <property type="entry name" value="Phase 1 flagellin"/>
    <property type="match status" value="2"/>
</dbReference>
<name>A0ABV2CLA7_9RHOO</name>
<evidence type="ECO:0000256" key="7">
    <source>
        <dbReference type="SAM" id="Coils"/>
    </source>
</evidence>
<comment type="similarity">
    <text evidence="3">Belongs to the flagella basal body rod proteins family.</text>
</comment>
<dbReference type="Pfam" id="PF00460">
    <property type="entry name" value="Flg_bb_rod"/>
    <property type="match status" value="1"/>
</dbReference>
<protein>
    <recommendedName>
        <fullName evidence="4">Flagellar hook-associated protein 1</fullName>
    </recommendedName>
</protein>
<evidence type="ECO:0000313" key="12">
    <source>
        <dbReference type="EMBL" id="MET1488673.1"/>
    </source>
</evidence>
<feature type="coiled-coil region" evidence="7">
    <location>
        <begin position="162"/>
        <end position="189"/>
    </location>
</feature>
<sequence length="725" mass="74475">MAGLLNISLTGLNAAQAALNTTSHNISNASVAGYNRQQVVQSASTPLFSGVGFFGQGTQIDTVKRVYSQFLTAQVLAADTSRAEYETYYNEIKQVDNLLSNTSSGLSSALDSFFVGVQQVAADPSSVPSRQSMLSSSEALVSRFHSLQSRFDEIRDGVESQIAQSVDQVNTLARKISDLNQKIVTAQSAGTNVPANDLLDQRDAAVADLNAMIKVSTSTNSDGTVNVFIGSGQPLVMNTDVFTLSTAPSDADPGRLAVGIQLPSGGTVAIQESLLTGGTLGGLLRYRSESLDPAQNALGRIALGMVTLFNAQHKLGQDLSGNMGGNYFNALTAGVQNLPNLTTGTTSTAAVSATVTSVGGLSTSDYVLSYDGTNYSLARTSDGAVLYTGSSMPGNSVTQTTGTSGATFSITATANATGNAENYSLSYDGTNYTVKSAASGKTLYTGSLPTTLEGINISLASGTPAAGDVFALSPAVEGLQFSGSMAVGDRVLIQPTRNAARDISVAIKDTSLIAAGSPVRSVAASTNTGTGAVSQPIALSLNGIQASATAHLTTPVKLTFDAATNQFNVSGATPSTIAYNPSSNAAGTTISLTDPNLSFQISGRPADGDSFTLETNVGGTKDGRNANALYALASGKSLLGGTATLGYAYSQLVSSVGTQTNSAKINQEAQTALLEQATAEQQNLSGVNLDEEAANLLRYQQAYQACARAIGIAGTLFDDILSVMR</sequence>
<evidence type="ECO:0000256" key="4">
    <source>
        <dbReference type="ARBA" id="ARBA00016244"/>
    </source>
</evidence>
<dbReference type="Pfam" id="PF06429">
    <property type="entry name" value="Flg_bbr_C"/>
    <property type="match status" value="1"/>
</dbReference>